<proteinExistence type="predicted"/>
<accession>A0A250J8D4</accession>
<dbReference type="AlphaFoldDB" id="A0A250J8D4"/>
<dbReference type="Proteomes" id="UP000217257">
    <property type="component" value="Chromosome"/>
</dbReference>
<organism evidence="1 2">
    <name type="scientific">Cystobacter fuscus</name>
    <dbReference type="NCBI Taxonomy" id="43"/>
    <lineage>
        <taxon>Bacteria</taxon>
        <taxon>Pseudomonadati</taxon>
        <taxon>Myxococcota</taxon>
        <taxon>Myxococcia</taxon>
        <taxon>Myxococcales</taxon>
        <taxon>Cystobacterineae</taxon>
        <taxon>Archangiaceae</taxon>
        <taxon>Cystobacter</taxon>
    </lineage>
</organism>
<reference evidence="1 2" key="1">
    <citation type="submission" date="2017-06" db="EMBL/GenBank/DDBJ databases">
        <title>Sequencing and comparative analysis of myxobacterial genomes.</title>
        <authorList>
            <person name="Rupp O."/>
            <person name="Goesmann A."/>
            <person name="Sogaard-Andersen L."/>
        </authorList>
    </citation>
    <scope>NUCLEOTIDE SEQUENCE [LARGE SCALE GENOMIC DNA]</scope>
    <source>
        <strain evidence="1 2">DSM 52655</strain>
    </source>
</reference>
<evidence type="ECO:0000313" key="2">
    <source>
        <dbReference type="Proteomes" id="UP000217257"/>
    </source>
</evidence>
<protein>
    <submittedName>
        <fullName evidence="1">Uncharacterized protein</fullName>
    </submittedName>
</protein>
<evidence type="ECO:0000313" key="1">
    <source>
        <dbReference type="EMBL" id="ATB39456.1"/>
    </source>
</evidence>
<name>A0A250J8D4_9BACT</name>
<dbReference type="EMBL" id="CP022098">
    <property type="protein sequence ID" value="ATB39456.1"/>
    <property type="molecule type" value="Genomic_DNA"/>
</dbReference>
<dbReference type="KEGG" id="cfus:CYFUS_004900"/>
<sequence>MTENMEVKFESLSRQVARLDVNRLTSPFGLTVDPRTQIHHLGYHEAPLFRLEQPFSPDDAWGVEPLSSGRFVRAQPEAGQKLPQAYLDWLRGSAVSRGLEIPWSLPPGSYLLVRTARPLHKVQKVLLGNELVPATPNIRVLREQKPVYSCVVGARLQEPPVLDQPLIGLSVLNYDGSTRQQGMLFFSSVEAAPHGLPAGQELVLIVPLEGQLVFDNMGFFSAKGEVESRRRWKEELAHEFVTWCTDPSRA</sequence>
<gene>
    <name evidence="1" type="ORF">CYFUS_004900</name>
</gene>
<dbReference type="RefSeq" id="WP_095987490.1">
    <property type="nucleotide sequence ID" value="NZ_CP022098.1"/>
</dbReference>